<feature type="transmembrane region" description="Helical" evidence="1">
    <location>
        <begin position="21"/>
        <end position="41"/>
    </location>
</feature>
<dbReference type="AlphaFoldDB" id="A0A9D2RHI2"/>
<keyword evidence="1" id="KW-1133">Transmembrane helix</keyword>
<dbReference type="Proteomes" id="UP000823889">
    <property type="component" value="Unassembled WGS sequence"/>
</dbReference>
<feature type="transmembrane region" description="Helical" evidence="1">
    <location>
        <begin position="151"/>
        <end position="168"/>
    </location>
</feature>
<name>A0A9D2RHI2_9BURK</name>
<protein>
    <submittedName>
        <fullName evidence="2">Uncharacterized protein</fullName>
    </submittedName>
</protein>
<feature type="transmembrane region" description="Helical" evidence="1">
    <location>
        <begin position="47"/>
        <end position="70"/>
    </location>
</feature>
<evidence type="ECO:0000313" key="2">
    <source>
        <dbReference type="EMBL" id="HJD43511.1"/>
    </source>
</evidence>
<reference evidence="2" key="1">
    <citation type="journal article" date="2021" name="PeerJ">
        <title>Extensive microbial diversity within the chicken gut microbiome revealed by metagenomics and culture.</title>
        <authorList>
            <person name="Gilroy R."/>
            <person name="Ravi A."/>
            <person name="Getino M."/>
            <person name="Pursley I."/>
            <person name="Horton D.L."/>
            <person name="Alikhan N.F."/>
            <person name="Baker D."/>
            <person name="Gharbi K."/>
            <person name="Hall N."/>
            <person name="Watson M."/>
            <person name="Adriaenssens E.M."/>
            <person name="Foster-Nyarko E."/>
            <person name="Jarju S."/>
            <person name="Secka A."/>
            <person name="Antonio M."/>
            <person name="Oren A."/>
            <person name="Chaudhuri R.R."/>
            <person name="La Ragione R."/>
            <person name="Hildebrand F."/>
            <person name="Pallen M.J."/>
        </authorList>
    </citation>
    <scope>NUCLEOTIDE SEQUENCE</scope>
    <source>
        <strain evidence="2">9264</strain>
    </source>
</reference>
<evidence type="ECO:0000313" key="3">
    <source>
        <dbReference type="Proteomes" id="UP000823889"/>
    </source>
</evidence>
<feature type="transmembrane region" description="Helical" evidence="1">
    <location>
        <begin position="90"/>
        <end position="110"/>
    </location>
</feature>
<comment type="caution">
    <text evidence="2">The sequence shown here is derived from an EMBL/GenBank/DDBJ whole genome shotgun (WGS) entry which is preliminary data.</text>
</comment>
<keyword evidence="1" id="KW-0472">Membrane</keyword>
<sequence length="219" mass="24911">MQPNETLHLASLGRLWHCNQATFLALLSAICLFVGATFNLALTQRMITHMLVQIPLIFISGACAWTAWRIASSQRTNSLFARTQRVLHPFNAYAVPTLLVASLVLGYWMIPKALDDVLLYRSMLVAKFISLFIAGALFSKGWHQANVVIKLFFVGNFCWMAAIVGMLYQEQPMRVCNFYLQNDQDYTGIALVWLAVLLPVVWALSEYKAVKQYWRTISR</sequence>
<evidence type="ECO:0000256" key="1">
    <source>
        <dbReference type="SAM" id="Phobius"/>
    </source>
</evidence>
<proteinExistence type="predicted"/>
<feature type="transmembrane region" description="Helical" evidence="1">
    <location>
        <begin position="122"/>
        <end position="139"/>
    </location>
</feature>
<dbReference type="EMBL" id="DWUQ01000011">
    <property type="protein sequence ID" value="HJD43511.1"/>
    <property type="molecule type" value="Genomic_DNA"/>
</dbReference>
<organism evidence="2 3">
    <name type="scientific">Candidatus Paenalcaligenes intestinipullorum</name>
    <dbReference type="NCBI Taxonomy" id="2838718"/>
    <lineage>
        <taxon>Bacteria</taxon>
        <taxon>Pseudomonadati</taxon>
        <taxon>Pseudomonadota</taxon>
        <taxon>Betaproteobacteria</taxon>
        <taxon>Burkholderiales</taxon>
        <taxon>Alcaligenaceae</taxon>
        <taxon>Paenalcaligenes</taxon>
    </lineage>
</organism>
<feature type="transmembrane region" description="Helical" evidence="1">
    <location>
        <begin position="188"/>
        <end position="205"/>
    </location>
</feature>
<accession>A0A9D2RHI2</accession>
<reference evidence="2" key="2">
    <citation type="submission" date="2021-04" db="EMBL/GenBank/DDBJ databases">
        <authorList>
            <person name="Gilroy R."/>
        </authorList>
    </citation>
    <scope>NUCLEOTIDE SEQUENCE</scope>
    <source>
        <strain evidence="2">9264</strain>
    </source>
</reference>
<keyword evidence="1" id="KW-0812">Transmembrane</keyword>
<gene>
    <name evidence="2" type="ORF">H9906_00590</name>
</gene>